<reference evidence="3" key="1">
    <citation type="submission" date="2016-10" db="EMBL/GenBank/DDBJ databases">
        <authorList>
            <person name="Benchimol M."/>
            <person name="Almeida L.G."/>
            <person name="Vasconcelos A.T."/>
            <person name="Perreira-Neves A."/>
            <person name="Rosa I.A."/>
            <person name="Tasca T."/>
            <person name="Bogo M.R."/>
            <person name="de Souza W."/>
        </authorList>
    </citation>
    <scope>NUCLEOTIDE SEQUENCE [LARGE SCALE GENOMIC DNA]</scope>
    <source>
        <strain evidence="3">K</strain>
    </source>
</reference>
<feature type="domain" description="F5/8 type C" evidence="2">
    <location>
        <begin position="397"/>
        <end position="555"/>
    </location>
</feature>
<keyword evidence="1" id="KW-0175">Coiled coil</keyword>
<proteinExistence type="predicted"/>
<dbReference type="GeneID" id="94849146"/>
<dbReference type="InterPro" id="IPR000421">
    <property type="entry name" value="FA58C"/>
</dbReference>
<dbReference type="PROSITE" id="PS50022">
    <property type="entry name" value="FA58C_3"/>
    <property type="match status" value="1"/>
</dbReference>
<dbReference type="Pfam" id="PF00754">
    <property type="entry name" value="F5_F8_type_C"/>
    <property type="match status" value="1"/>
</dbReference>
<comment type="caution">
    <text evidence="3">The sequence shown here is derived from an EMBL/GenBank/DDBJ whole genome shotgun (WGS) entry which is preliminary data.</text>
</comment>
<dbReference type="InterPro" id="IPR011333">
    <property type="entry name" value="SKP1/BTB/POZ_sf"/>
</dbReference>
<dbReference type="Proteomes" id="UP000179807">
    <property type="component" value="Unassembled WGS sequence"/>
</dbReference>
<dbReference type="VEuPathDB" id="TrichDB:TRFO_42700"/>
<feature type="coiled-coil region" evidence="1">
    <location>
        <begin position="271"/>
        <end position="358"/>
    </location>
</feature>
<name>A0A1J4KW76_9EUKA</name>
<dbReference type="Gene3D" id="3.30.710.10">
    <property type="entry name" value="Potassium Channel Kv1.1, Chain A"/>
    <property type="match status" value="1"/>
</dbReference>
<organism evidence="3 4">
    <name type="scientific">Tritrichomonas foetus</name>
    <dbReference type="NCBI Taxonomy" id="1144522"/>
    <lineage>
        <taxon>Eukaryota</taxon>
        <taxon>Metamonada</taxon>
        <taxon>Parabasalia</taxon>
        <taxon>Tritrichomonadida</taxon>
        <taxon>Tritrichomonadidae</taxon>
        <taxon>Tritrichomonas</taxon>
    </lineage>
</organism>
<gene>
    <name evidence="3" type="ORF">TRFO_42700</name>
</gene>
<dbReference type="AlphaFoldDB" id="A0A1J4KW76"/>
<evidence type="ECO:0000256" key="1">
    <source>
        <dbReference type="SAM" id="Coils"/>
    </source>
</evidence>
<dbReference type="SUPFAM" id="SSF49785">
    <property type="entry name" value="Galactose-binding domain-like"/>
    <property type="match status" value="1"/>
</dbReference>
<dbReference type="RefSeq" id="XP_068368272.1">
    <property type="nucleotide sequence ID" value="XM_068514442.1"/>
</dbReference>
<protein>
    <recommendedName>
        <fullName evidence="2">F5/8 type C domain-containing protein</fullName>
    </recommendedName>
</protein>
<sequence length="560" mass="63679">MSKQSICAPPPADKDFTIIYNQHKIQISKFKLAVFSPRFRQIPNFIDTKVFSITGAAPIATFNVFIKGAQGEQLAITKENALDLVQLAEEWQVEPIKEEVYKFIAANPDLEAIFEKIKNTHEDGSTEALETVIASHLDAALELSSFQNFPLEVLSRILVSKDRILNNHHKLYTFVMKMFEIYDSKASVLIPGIDIRLLTPQEALSLLEHPALSKDNSNSATIDASTNLIRENVALKEEVSEIKNMMHDVLQRIQKLEEYNSKMAIQRKTIVEQTQKQYAEIIAKLDFLGNNGSPDMRLTKLDAKLDATAKTLRETQAKKVSDLETKTQKDLKKTQTTVDTLSKKISSIEAKYDMLTNDSAEIKKNLATIYQRAENVGDKIENQPGIKKVQSIPILYNGTSTNGIIAKLTQDAHGNVHENHVVSISASSNSHNFPYQVANTEWYDCWISQNKPDQWIQFDFMNKVVILQNYTIKTHRYSSGSCHLKSWKIEGSSNGETWEEIDKRESDVLNEENKEETFECAKKESPYRFIRLLQTGPNHRGDHMLGLSRIEFYGFLMNLE</sequence>
<evidence type="ECO:0000313" key="4">
    <source>
        <dbReference type="Proteomes" id="UP000179807"/>
    </source>
</evidence>
<dbReference type="InterPro" id="IPR008979">
    <property type="entry name" value="Galactose-bd-like_sf"/>
</dbReference>
<accession>A0A1J4KW76</accession>
<dbReference type="SUPFAM" id="SSF54695">
    <property type="entry name" value="POZ domain"/>
    <property type="match status" value="1"/>
</dbReference>
<dbReference type="EMBL" id="MLAK01000269">
    <property type="protein sequence ID" value="OHT15136.1"/>
    <property type="molecule type" value="Genomic_DNA"/>
</dbReference>
<evidence type="ECO:0000313" key="3">
    <source>
        <dbReference type="EMBL" id="OHT15136.1"/>
    </source>
</evidence>
<keyword evidence="4" id="KW-1185">Reference proteome</keyword>
<dbReference type="Gene3D" id="2.60.120.260">
    <property type="entry name" value="Galactose-binding domain-like"/>
    <property type="match status" value="1"/>
</dbReference>
<evidence type="ECO:0000259" key="2">
    <source>
        <dbReference type="PROSITE" id="PS50022"/>
    </source>
</evidence>